<feature type="compositionally biased region" description="Polar residues" evidence="2">
    <location>
        <begin position="88"/>
        <end position="101"/>
    </location>
</feature>
<feature type="domain" description="ELM2" evidence="3">
    <location>
        <begin position="145"/>
        <end position="246"/>
    </location>
</feature>
<dbReference type="EMBL" id="UYRT01081311">
    <property type="protein sequence ID" value="VDN24232.1"/>
    <property type="molecule type" value="Genomic_DNA"/>
</dbReference>
<gene>
    <name evidence="4" type="ORF">GPUH_LOCUS14478</name>
</gene>
<organism evidence="6">
    <name type="scientific">Gongylonema pulchrum</name>
    <dbReference type="NCBI Taxonomy" id="637853"/>
    <lineage>
        <taxon>Eukaryota</taxon>
        <taxon>Metazoa</taxon>
        <taxon>Ecdysozoa</taxon>
        <taxon>Nematoda</taxon>
        <taxon>Chromadorea</taxon>
        <taxon>Rhabditida</taxon>
        <taxon>Spirurina</taxon>
        <taxon>Spiruromorpha</taxon>
        <taxon>Spiruroidea</taxon>
        <taxon>Gongylonematidae</taxon>
        <taxon>Gongylonema</taxon>
    </lineage>
</organism>
<dbReference type="SMART" id="SM01189">
    <property type="entry name" value="ELM2"/>
    <property type="match status" value="1"/>
</dbReference>
<dbReference type="AlphaFoldDB" id="A0A183E0I7"/>
<dbReference type="WBParaSite" id="GPUH_0001449701-mRNA-1">
    <property type="protein sequence ID" value="GPUH_0001449701-mRNA-1"/>
    <property type="gene ID" value="GPUH_0001449701"/>
</dbReference>
<sequence length="246" mass="27543">MDEDRVESKADEDYEEGEDAYDDEGTLDEEEMLNPEESYQDELKMLEDDANLSIEELKRKYCSAAEEEEEYADMESTSGAASEDIPKSNGSDQSAVTSPDTSEADVAGPSSAASHKEKPNAHGYFSDVDDNDEDADYVPPDPWRRNVRQGPIYQASVPDSMSPPRSPYDEHGVLLWSPHVKISMKKVEEFLKECYGRAAQEMDLSFPNAARKSATSCRNFPLKDDEDALKYASAKVFSLFHSIFFA</sequence>
<dbReference type="OrthoDB" id="5916873at2759"/>
<dbReference type="PROSITE" id="PS51156">
    <property type="entry name" value="ELM2"/>
    <property type="match status" value="1"/>
</dbReference>
<proteinExistence type="predicted"/>
<feature type="compositionally biased region" description="Basic and acidic residues" evidence="2">
    <location>
        <begin position="1"/>
        <end position="11"/>
    </location>
</feature>
<feature type="compositionally biased region" description="Acidic residues" evidence="2">
    <location>
        <begin position="127"/>
        <end position="136"/>
    </location>
</feature>
<reference evidence="6" key="1">
    <citation type="submission" date="2016-06" db="UniProtKB">
        <authorList>
            <consortium name="WormBaseParasite"/>
        </authorList>
    </citation>
    <scope>IDENTIFICATION</scope>
</reference>
<dbReference type="Pfam" id="PF01448">
    <property type="entry name" value="ELM2"/>
    <property type="match status" value="1"/>
</dbReference>
<keyword evidence="1" id="KW-0539">Nucleus</keyword>
<evidence type="ECO:0000313" key="6">
    <source>
        <dbReference type="WBParaSite" id="GPUH_0001449701-mRNA-1"/>
    </source>
</evidence>
<keyword evidence="5" id="KW-1185">Reference proteome</keyword>
<feature type="compositionally biased region" description="Acidic residues" evidence="2">
    <location>
        <begin position="12"/>
        <end position="40"/>
    </location>
</feature>
<evidence type="ECO:0000256" key="1">
    <source>
        <dbReference type="ARBA" id="ARBA00023242"/>
    </source>
</evidence>
<evidence type="ECO:0000259" key="3">
    <source>
        <dbReference type="PROSITE" id="PS51156"/>
    </source>
</evidence>
<accession>A0A183E0I7</accession>
<evidence type="ECO:0000313" key="4">
    <source>
        <dbReference type="EMBL" id="VDN24232.1"/>
    </source>
</evidence>
<reference evidence="4 5" key="2">
    <citation type="submission" date="2018-11" db="EMBL/GenBank/DDBJ databases">
        <authorList>
            <consortium name="Pathogen Informatics"/>
        </authorList>
    </citation>
    <scope>NUCLEOTIDE SEQUENCE [LARGE SCALE GENOMIC DNA]</scope>
</reference>
<feature type="region of interest" description="Disordered" evidence="2">
    <location>
        <begin position="64"/>
        <end position="165"/>
    </location>
</feature>
<dbReference type="InterPro" id="IPR000949">
    <property type="entry name" value="ELM2_dom"/>
</dbReference>
<dbReference type="Proteomes" id="UP000271098">
    <property type="component" value="Unassembled WGS sequence"/>
</dbReference>
<protein>
    <submittedName>
        <fullName evidence="6">ELM2 domain-containing protein</fullName>
    </submittedName>
</protein>
<evidence type="ECO:0000313" key="5">
    <source>
        <dbReference type="Proteomes" id="UP000271098"/>
    </source>
</evidence>
<name>A0A183E0I7_9BILA</name>
<evidence type="ECO:0000256" key="2">
    <source>
        <dbReference type="SAM" id="MobiDB-lite"/>
    </source>
</evidence>
<feature type="region of interest" description="Disordered" evidence="2">
    <location>
        <begin position="1"/>
        <end position="48"/>
    </location>
</feature>